<keyword evidence="1" id="KW-0812">Transmembrane</keyword>
<keyword evidence="1" id="KW-0472">Membrane</keyword>
<evidence type="ECO:0000313" key="4">
    <source>
        <dbReference type="Proteomes" id="UP000249061"/>
    </source>
</evidence>
<accession>A0A2W5UG11</accession>
<organism evidence="3 4">
    <name type="scientific">Archangium gephyra</name>
    <dbReference type="NCBI Taxonomy" id="48"/>
    <lineage>
        <taxon>Bacteria</taxon>
        <taxon>Pseudomonadati</taxon>
        <taxon>Myxococcota</taxon>
        <taxon>Myxococcia</taxon>
        <taxon>Myxococcales</taxon>
        <taxon>Cystobacterineae</taxon>
        <taxon>Archangiaceae</taxon>
        <taxon>Archangium</taxon>
    </lineage>
</organism>
<dbReference type="AlphaFoldDB" id="A0A2W5UG11"/>
<keyword evidence="1" id="KW-1133">Transmembrane helix</keyword>
<reference evidence="3 4" key="1">
    <citation type="submission" date="2017-08" db="EMBL/GenBank/DDBJ databases">
        <title>Infants hospitalized years apart are colonized by the same room-sourced microbial strains.</title>
        <authorList>
            <person name="Brooks B."/>
            <person name="Olm M.R."/>
            <person name="Firek B.A."/>
            <person name="Baker R."/>
            <person name="Thomas B.C."/>
            <person name="Morowitz M.J."/>
            <person name="Banfield J.F."/>
        </authorList>
    </citation>
    <scope>NUCLEOTIDE SEQUENCE [LARGE SCALE GENOMIC DNA]</scope>
    <source>
        <strain evidence="3">S2_003_000_R2_14</strain>
    </source>
</reference>
<dbReference type="Proteomes" id="UP000249061">
    <property type="component" value="Unassembled WGS sequence"/>
</dbReference>
<name>A0A2W5UG11_9BACT</name>
<protein>
    <recommendedName>
        <fullName evidence="2">DUF4190 domain-containing protein</fullName>
    </recommendedName>
</protein>
<feature type="transmembrane region" description="Helical" evidence="1">
    <location>
        <begin position="88"/>
        <end position="111"/>
    </location>
</feature>
<evidence type="ECO:0000313" key="3">
    <source>
        <dbReference type="EMBL" id="PZR07888.1"/>
    </source>
</evidence>
<feature type="transmembrane region" description="Helical" evidence="1">
    <location>
        <begin position="131"/>
        <end position="155"/>
    </location>
</feature>
<proteinExistence type="predicted"/>
<dbReference type="InterPro" id="IPR025241">
    <property type="entry name" value="DUF4190"/>
</dbReference>
<gene>
    <name evidence="3" type="ORF">DI536_26365</name>
</gene>
<evidence type="ECO:0000256" key="1">
    <source>
        <dbReference type="SAM" id="Phobius"/>
    </source>
</evidence>
<dbReference type="Pfam" id="PF13828">
    <property type="entry name" value="DUF4190"/>
    <property type="match status" value="1"/>
</dbReference>
<sequence>MKVFCPNCGAENNGMPGGRLTCQACTASFEVPRESGWVAPPPPLVVEPPKQPAVPPIAPPPAPLSGGYQGPPPAGFTRGNQSLPINQLAIASFVLGILCCIPFSGIGAIVTGFIARQQIADSNGTQRGNEYALIGMVLGALAVLVSMASIVLNALTHH</sequence>
<comment type="caution">
    <text evidence="3">The sequence shown here is derived from an EMBL/GenBank/DDBJ whole genome shotgun (WGS) entry which is preliminary data.</text>
</comment>
<dbReference type="EMBL" id="QFQP01000028">
    <property type="protein sequence ID" value="PZR07888.1"/>
    <property type="molecule type" value="Genomic_DNA"/>
</dbReference>
<evidence type="ECO:0000259" key="2">
    <source>
        <dbReference type="Pfam" id="PF13828"/>
    </source>
</evidence>
<feature type="domain" description="DUF4190" evidence="2">
    <location>
        <begin position="88"/>
        <end position="147"/>
    </location>
</feature>